<gene>
    <name evidence="1" type="ORF">OCK74_03410</name>
</gene>
<dbReference type="RefSeq" id="WP_279295586.1">
    <property type="nucleotide sequence ID" value="NZ_JAOTIF010000001.1"/>
</dbReference>
<keyword evidence="2" id="KW-1185">Reference proteome</keyword>
<accession>A0A9X2XTG1</accession>
<dbReference type="Proteomes" id="UP001155483">
    <property type="component" value="Unassembled WGS sequence"/>
</dbReference>
<protein>
    <submittedName>
        <fullName evidence="1">Uncharacterized protein</fullName>
    </submittedName>
</protein>
<dbReference type="EMBL" id="JAOTIF010000001">
    <property type="protein sequence ID" value="MCU7548142.1"/>
    <property type="molecule type" value="Genomic_DNA"/>
</dbReference>
<sequence>MPTPFAFIKHPAITGNALIKNVEYPFNLYRVYTFEDQKAFENFIRKYNLSNSCAIVDDYFIVISFIGTINDLKEKPVDGKTIDETVLQSFAAVKQFYQQNRLKGNESRLKKYKITTGKTV</sequence>
<comment type="caution">
    <text evidence="1">The sequence shown here is derived from an EMBL/GenBank/DDBJ whole genome shotgun (WGS) entry which is preliminary data.</text>
</comment>
<evidence type="ECO:0000313" key="1">
    <source>
        <dbReference type="EMBL" id="MCU7548142.1"/>
    </source>
</evidence>
<organism evidence="1 2">
    <name type="scientific">Paraflavisolibacter caeni</name>
    <dbReference type="NCBI Taxonomy" id="2982496"/>
    <lineage>
        <taxon>Bacteria</taxon>
        <taxon>Pseudomonadati</taxon>
        <taxon>Bacteroidota</taxon>
        <taxon>Chitinophagia</taxon>
        <taxon>Chitinophagales</taxon>
        <taxon>Chitinophagaceae</taxon>
        <taxon>Paraflavisolibacter</taxon>
    </lineage>
</organism>
<reference evidence="1" key="2">
    <citation type="submission" date="2023-04" db="EMBL/GenBank/DDBJ databases">
        <title>Paracnuella aquatica gen. nov., sp. nov., a member of the family Chitinophagaceae isolated from a hot spring.</title>
        <authorList>
            <person name="Wang C."/>
        </authorList>
    </citation>
    <scope>NUCLEOTIDE SEQUENCE</scope>
    <source>
        <strain evidence="1">LB-8</strain>
    </source>
</reference>
<name>A0A9X2XTG1_9BACT</name>
<dbReference type="AlphaFoldDB" id="A0A9X2XTG1"/>
<evidence type="ECO:0000313" key="2">
    <source>
        <dbReference type="Proteomes" id="UP001155483"/>
    </source>
</evidence>
<proteinExistence type="predicted"/>
<reference evidence="1" key="1">
    <citation type="submission" date="2022-09" db="EMBL/GenBank/DDBJ databases">
        <authorList>
            <person name="Yuan C."/>
            <person name="Ke Z."/>
        </authorList>
    </citation>
    <scope>NUCLEOTIDE SEQUENCE</scope>
    <source>
        <strain evidence="1">LB-8</strain>
    </source>
</reference>